<feature type="non-terminal residue" evidence="1">
    <location>
        <position position="169"/>
    </location>
</feature>
<evidence type="ECO:0000313" key="2">
    <source>
        <dbReference type="Proteomes" id="UP000004810"/>
    </source>
</evidence>
<accession>J9E6F7</accession>
<sequence>MSLEHNNETSIEQKRKYQSEIQQFCVSRCFKKMLTECPQSSHLTFHGTSFTEKFLSKAMRDFSSTVPVPPPRSVHHETDETTVLQEATLNESEQTHLPPASKKTKFEVYVEEAQPAKQTAPFAVYSDENVIPSSAALEKRLSMERDLDYQKNVDIHDDDIYESQSAFRK</sequence>
<proteinExistence type="predicted"/>
<organism evidence="1 2">
    <name type="scientific">Wuchereria bancrofti</name>
    <dbReference type="NCBI Taxonomy" id="6293"/>
    <lineage>
        <taxon>Eukaryota</taxon>
        <taxon>Metazoa</taxon>
        <taxon>Ecdysozoa</taxon>
        <taxon>Nematoda</taxon>
        <taxon>Chromadorea</taxon>
        <taxon>Rhabditida</taxon>
        <taxon>Spirurina</taxon>
        <taxon>Spiruromorpha</taxon>
        <taxon>Filarioidea</taxon>
        <taxon>Onchocercidae</taxon>
        <taxon>Wuchereria</taxon>
    </lineage>
</organism>
<protein>
    <submittedName>
        <fullName evidence="1">Uncharacterized protein</fullName>
    </submittedName>
</protein>
<gene>
    <name evidence="1" type="ORF">WUBG_16557</name>
</gene>
<reference evidence="2" key="1">
    <citation type="submission" date="2012-08" db="EMBL/GenBank/DDBJ databases">
        <title>The Genome Sequence of Wuchereria bancrofti.</title>
        <authorList>
            <person name="Nutman T.B."/>
            <person name="Fink D.L."/>
            <person name="Russ C."/>
            <person name="Young S."/>
            <person name="Zeng Q."/>
            <person name="Koehrsen M."/>
            <person name="Alvarado L."/>
            <person name="Berlin A."/>
            <person name="Chapman S.B."/>
            <person name="Chen Z."/>
            <person name="Freedman E."/>
            <person name="Gellesch M."/>
            <person name="Goldberg J."/>
            <person name="Griggs A."/>
            <person name="Gujja S."/>
            <person name="Heilman E.R."/>
            <person name="Heiman D."/>
            <person name="Hepburn T."/>
            <person name="Howarth C."/>
            <person name="Jen D."/>
            <person name="Larson L."/>
            <person name="Lewis B."/>
            <person name="Mehta T."/>
            <person name="Park D."/>
            <person name="Pearson M."/>
            <person name="Roberts A."/>
            <person name="Saif S."/>
            <person name="Shea T."/>
            <person name="Shenoy N."/>
            <person name="Sisk P."/>
            <person name="Stolte C."/>
            <person name="Sykes S."/>
            <person name="Walk T."/>
            <person name="White J."/>
            <person name="Yandava C."/>
            <person name="Haas B."/>
            <person name="Henn M.R."/>
            <person name="Nusbaum C."/>
            <person name="Birren B."/>
        </authorList>
    </citation>
    <scope>NUCLEOTIDE SEQUENCE [LARGE SCALE GENOMIC DNA]</scope>
    <source>
        <strain evidence="2">NA</strain>
    </source>
</reference>
<evidence type="ECO:0000313" key="1">
    <source>
        <dbReference type="EMBL" id="EJW72537.1"/>
    </source>
</evidence>
<comment type="caution">
    <text evidence="1">The sequence shown here is derived from an EMBL/GenBank/DDBJ whole genome shotgun (WGS) entry which is preliminary data.</text>
</comment>
<dbReference type="AlphaFoldDB" id="J9E6F7"/>
<dbReference type="Proteomes" id="UP000004810">
    <property type="component" value="Unassembled WGS sequence"/>
</dbReference>
<name>J9E6F7_WUCBA</name>
<dbReference type="EMBL" id="ADBV01015952">
    <property type="protein sequence ID" value="EJW72537.1"/>
    <property type="molecule type" value="Genomic_DNA"/>
</dbReference>